<dbReference type="InterPro" id="IPR040610">
    <property type="entry name" value="SNRNP25_ubiquitin"/>
</dbReference>
<dbReference type="EMBL" id="CM035434">
    <property type="protein sequence ID" value="KAH7292607.1"/>
    <property type="molecule type" value="Genomic_DNA"/>
</dbReference>
<comment type="caution">
    <text evidence="2">The sequence shown here is derived from an EMBL/GenBank/DDBJ whole genome shotgun (WGS) entry which is preliminary data.</text>
</comment>
<evidence type="ECO:0000259" key="1">
    <source>
        <dbReference type="PROSITE" id="PS50053"/>
    </source>
</evidence>
<evidence type="ECO:0000313" key="3">
    <source>
        <dbReference type="Proteomes" id="UP000825935"/>
    </source>
</evidence>
<protein>
    <recommendedName>
        <fullName evidence="1">Ubiquitin-like domain-containing protein</fullName>
    </recommendedName>
</protein>
<name>A0A8T2R9M5_CERRI</name>
<sequence>MATFLRPMLCGNFKYQRLDYARVSSIICDEDETSALQGEADDAPLLAKAMANYRKINGHYLVGATLGLKHSTFAFKRKHKARKFVAIIEIGVRKMDNTSFKLAVPRDATVRELKHILQNNFDAHGSSISWMHVWRNFCLSFNNQKLLDDRKTLHHLGIGNHCELKFTRHITSSAERLCQRPGFFLKMRKYRGLFLRNR</sequence>
<dbReference type="Gene3D" id="3.10.20.90">
    <property type="entry name" value="Phosphatidylinositol 3-kinase Catalytic Subunit, Chain A, domain 1"/>
    <property type="match status" value="1"/>
</dbReference>
<dbReference type="SUPFAM" id="SSF54236">
    <property type="entry name" value="Ubiquitin-like"/>
    <property type="match status" value="1"/>
</dbReference>
<dbReference type="PANTHER" id="PTHR14942:SF0">
    <property type="entry name" value="U11_U12 SMALL NUCLEAR RIBONUCLEOPROTEIN 25 KDA PROTEIN"/>
    <property type="match status" value="1"/>
</dbReference>
<dbReference type="AlphaFoldDB" id="A0A8T2R9M5"/>
<proteinExistence type="predicted"/>
<dbReference type="InterPro" id="IPR039690">
    <property type="entry name" value="SNRNP25"/>
</dbReference>
<keyword evidence="3" id="KW-1185">Reference proteome</keyword>
<dbReference type="GO" id="GO:0000398">
    <property type="term" value="P:mRNA splicing, via spliceosome"/>
    <property type="evidence" value="ECO:0007669"/>
    <property type="project" value="InterPro"/>
</dbReference>
<dbReference type="InterPro" id="IPR029071">
    <property type="entry name" value="Ubiquitin-like_domsf"/>
</dbReference>
<feature type="domain" description="Ubiquitin-like" evidence="1">
    <location>
        <begin position="88"/>
        <end position="173"/>
    </location>
</feature>
<accession>A0A8T2R9M5</accession>
<dbReference type="PANTHER" id="PTHR14942">
    <property type="entry name" value="U11/U12 SMALL NUCLEAR RIBONUCLEOPROTEIN 25 KDA PROTEIN"/>
    <property type="match status" value="1"/>
</dbReference>
<gene>
    <name evidence="2" type="ORF">KP509_29G077300</name>
</gene>
<dbReference type="InterPro" id="IPR000626">
    <property type="entry name" value="Ubiquitin-like_dom"/>
</dbReference>
<reference evidence="2" key="1">
    <citation type="submission" date="2021-08" db="EMBL/GenBank/DDBJ databases">
        <title>WGS assembly of Ceratopteris richardii.</title>
        <authorList>
            <person name="Marchant D.B."/>
            <person name="Chen G."/>
            <person name="Jenkins J."/>
            <person name="Shu S."/>
            <person name="Leebens-Mack J."/>
            <person name="Grimwood J."/>
            <person name="Schmutz J."/>
            <person name="Soltis P."/>
            <person name="Soltis D."/>
            <person name="Chen Z.-H."/>
        </authorList>
    </citation>
    <scope>NUCLEOTIDE SEQUENCE</scope>
    <source>
        <strain evidence="2">Whitten #5841</strain>
        <tissue evidence="2">Leaf</tissue>
    </source>
</reference>
<dbReference type="OrthoDB" id="72819at2759"/>
<evidence type="ECO:0000313" key="2">
    <source>
        <dbReference type="EMBL" id="KAH7292607.1"/>
    </source>
</evidence>
<organism evidence="2 3">
    <name type="scientific">Ceratopteris richardii</name>
    <name type="common">Triangle waterfern</name>
    <dbReference type="NCBI Taxonomy" id="49495"/>
    <lineage>
        <taxon>Eukaryota</taxon>
        <taxon>Viridiplantae</taxon>
        <taxon>Streptophyta</taxon>
        <taxon>Embryophyta</taxon>
        <taxon>Tracheophyta</taxon>
        <taxon>Polypodiopsida</taxon>
        <taxon>Polypodiidae</taxon>
        <taxon>Polypodiales</taxon>
        <taxon>Pteridineae</taxon>
        <taxon>Pteridaceae</taxon>
        <taxon>Parkerioideae</taxon>
        <taxon>Ceratopteris</taxon>
    </lineage>
</organism>
<dbReference type="Proteomes" id="UP000825935">
    <property type="component" value="Chromosome 29"/>
</dbReference>
<dbReference type="PROSITE" id="PS50053">
    <property type="entry name" value="UBIQUITIN_2"/>
    <property type="match status" value="1"/>
</dbReference>
<dbReference type="Pfam" id="PF18036">
    <property type="entry name" value="Ubiquitin_4"/>
    <property type="match status" value="1"/>
</dbReference>
<dbReference type="CDD" id="cd17058">
    <property type="entry name" value="Ubl_SNRNP25"/>
    <property type="match status" value="1"/>
</dbReference>